<dbReference type="Proteomes" id="UP001159364">
    <property type="component" value="Linkage Group LG10"/>
</dbReference>
<comment type="caution">
    <text evidence="2">The sequence shown here is derived from an EMBL/GenBank/DDBJ whole genome shotgun (WGS) entry which is preliminary data.</text>
</comment>
<feature type="compositionally biased region" description="Acidic residues" evidence="1">
    <location>
        <begin position="1"/>
        <end position="15"/>
    </location>
</feature>
<gene>
    <name evidence="2" type="ORF">K2173_004066</name>
</gene>
<evidence type="ECO:0000256" key="1">
    <source>
        <dbReference type="SAM" id="MobiDB-lite"/>
    </source>
</evidence>
<dbReference type="PANTHER" id="PTHR33443">
    <property type="entry name" value="ZGC:112980"/>
    <property type="match status" value="1"/>
</dbReference>
<dbReference type="InterPro" id="IPR053234">
    <property type="entry name" value="RPM1_Interactor"/>
</dbReference>
<dbReference type="PANTHER" id="PTHR33443:SF30">
    <property type="entry name" value="SARCOSINE DEHYDROGENASE-2C PROTEIN"/>
    <property type="match status" value="1"/>
</dbReference>
<accession>A0AAV8SKK8</accession>
<evidence type="ECO:0008006" key="4">
    <source>
        <dbReference type="Google" id="ProtNLM"/>
    </source>
</evidence>
<feature type="region of interest" description="Disordered" evidence="1">
    <location>
        <begin position="1"/>
        <end position="29"/>
    </location>
</feature>
<dbReference type="EMBL" id="JAIWQS010000010">
    <property type="protein sequence ID" value="KAJ8752430.1"/>
    <property type="molecule type" value="Genomic_DNA"/>
</dbReference>
<proteinExistence type="predicted"/>
<keyword evidence="3" id="KW-1185">Reference proteome</keyword>
<sequence>MAEIVVEIEEEEQEEGSSSRPVPVPDKFVPKNGADMKSEDCFMIDFDPHSISVPLTLPKLTVSDYSDLSIIDEKGQVACRDFPHSRHHCVKFPFDSTPHENFCEQCYCYVCDSAAPCKFWTANYHCDASEYIGGWTSQRELQRKSRKE</sequence>
<organism evidence="2 3">
    <name type="scientific">Erythroxylum novogranatense</name>
    <dbReference type="NCBI Taxonomy" id="1862640"/>
    <lineage>
        <taxon>Eukaryota</taxon>
        <taxon>Viridiplantae</taxon>
        <taxon>Streptophyta</taxon>
        <taxon>Embryophyta</taxon>
        <taxon>Tracheophyta</taxon>
        <taxon>Spermatophyta</taxon>
        <taxon>Magnoliopsida</taxon>
        <taxon>eudicotyledons</taxon>
        <taxon>Gunneridae</taxon>
        <taxon>Pentapetalae</taxon>
        <taxon>rosids</taxon>
        <taxon>fabids</taxon>
        <taxon>Malpighiales</taxon>
        <taxon>Erythroxylaceae</taxon>
        <taxon>Erythroxylum</taxon>
    </lineage>
</organism>
<protein>
    <recommendedName>
        <fullName evidence="4">RPM1 interacting protein 13</fullName>
    </recommendedName>
</protein>
<reference evidence="2 3" key="1">
    <citation type="submission" date="2021-09" db="EMBL/GenBank/DDBJ databases">
        <title>Genomic insights and catalytic innovation underlie evolution of tropane alkaloids biosynthesis.</title>
        <authorList>
            <person name="Wang Y.-J."/>
            <person name="Tian T."/>
            <person name="Huang J.-P."/>
            <person name="Huang S.-X."/>
        </authorList>
    </citation>
    <scope>NUCLEOTIDE SEQUENCE [LARGE SCALE GENOMIC DNA]</scope>
    <source>
        <strain evidence="2">KIB-2018</strain>
        <tissue evidence="2">Leaf</tissue>
    </source>
</reference>
<name>A0AAV8SKK8_9ROSI</name>
<dbReference type="AlphaFoldDB" id="A0AAV8SKK8"/>
<evidence type="ECO:0000313" key="3">
    <source>
        <dbReference type="Proteomes" id="UP001159364"/>
    </source>
</evidence>
<evidence type="ECO:0000313" key="2">
    <source>
        <dbReference type="EMBL" id="KAJ8752430.1"/>
    </source>
</evidence>